<accession>A0A840TS45</accession>
<dbReference type="AlphaFoldDB" id="A0A840TS45"/>
<reference evidence="1 2" key="1">
    <citation type="submission" date="2020-08" db="EMBL/GenBank/DDBJ databases">
        <title>Genomic Encyclopedia of Type Strains, Phase IV (KMG-IV): sequencing the most valuable type-strain genomes for metagenomic binning, comparative biology and taxonomic classification.</title>
        <authorList>
            <person name="Goeker M."/>
        </authorList>
    </citation>
    <scope>NUCLEOTIDE SEQUENCE [LARGE SCALE GENOMIC DNA]</scope>
    <source>
        <strain evidence="1 2">DSM 105074</strain>
    </source>
</reference>
<sequence length="140" mass="15739">MKKVLLFLVLISLLPGCKKDELMSADEISLIGKWNLTEFCVSAGAGPCETKFSTVSYAQTVQFQKDGSFIQSVPEPGKFQTPLISSGQYRLLNQSQIELQFDQASNLESRTVWTYELAGKRLTLYPLCIEGCYYTYVKTN</sequence>
<dbReference type="RefSeq" id="WP_184174458.1">
    <property type="nucleotide sequence ID" value="NZ_JACHGF010000003.1"/>
</dbReference>
<dbReference type="Proteomes" id="UP000557307">
    <property type="component" value="Unassembled WGS sequence"/>
</dbReference>
<name>A0A840TS45_9BACT</name>
<evidence type="ECO:0008006" key="3">
    <source>
        <dbReference type="Google" id="ProtNLM"/>
    </source>
</evidence>
<comment type="caution">
    <text evidence="1">The sequence shown here is derived from an EMBL/GenBank/DDBJ whole genome shotgun (WGS) entry which is preliminary data.</text>
</comment>
<proteinExistence type="predicted"/>
<evidence type="ECO:0000313" key="1">
    <source>
        <dbReference type="EMBL" id="MBB5284527.1"/>
    </source>
</evidence>
<dbReference type="EMBL" id="JACHGF010000003">
    <property type="protein sequence ID" value="MBB5284527.1"/>
    <property type="molecule type" value="Genomic_DNA"/>
</dbReference>
<protein>
    <recommendedName>
        <fullName evidence="3">Lipocalin-like domain-containing protein</fullName>
    </recommendedName>
</protein>
<evidence type="ECO:0000313" key="2">
    <source>
        <dbReference type="Proteomes" id="UP000557307"/>
    </source>
</evidence>
<organism evidence="1 2">
    <name type="scientific">Rhabdobacter roseus</name>
    <dbReference type="NCBI Taxonomy" id="1655419"/>
    <lineage>
        <taxon>Bacteria</taxon>
        <taxon>Pseudomonadati</taxon>
        <taxon>Bacteroidota</taxon>
        <taxon>Cytophagia</taxon>
        <taxon>Cytophagales</taxon>
        <taxon>Cytophagaceae</taxon>
        <taxon>Rhabdobacter</taxon>
    </lineage>
</organism>
<gene>
    <name evidence="1" type="ORF">HNQ92_002670</name>
</gene>
<keyword evidence="2" id="KW-1185">Reference proteome</keyword>